<reference evidence="2" key="1">
    <citation type="submission" date="2008-04" db="EMBL/GenBank/DDBJ databases">
        <title>Complete sequence of chromosome of Nostoc punctiforme ATCC 29133.</title>
        <authorList>
            <consortium name="US DOE Joint Genome Institute"/>
            <person name="Copeland A."/>
            <person name="Lucas S."/>
            <person name="Lapidus A."/>
            <person name="Glavina del Rio T."/>
            <person name="Dalin E."/>
            <person name="Tice H."/>
            <person name="Pitluck S."/>
            <person name="Chain P."/>
            <person name="Malfatti S."/>
            <person name="Shin M."/>
            <person name="Vergez L."/>
            <person name="Schmutz J."/>
            <person name="Larimer F."/>
            <person name="Land M."/>
            <person name="Hauser L."/>
            <person name="Kyrpides N."/>
            <person name="Kim E."/>
            <person name="Meeks J.C."/>
            <person name="Elhai J."/>
            <person name="Campbell E.L."/>
            <person name="Thiel T."/>
            <person name="Longmire J."/>
            <person name="Potts M."/>
            <person name="Atlas R."/>
        </authorList>
    </citation>
    <scope>NUCLEOTIDE SEQUENCE [LARGE SCALE GENOMIC DNA]</scope>
    <source>
        <strain evidence="2">ATCC 29133 / PCC 73102</strain>
    </source>
</reference>
<dbReference type="eggNOG" id="ENOG502ZVQC">
    <property type="taxonomic scope" value="Bacteria"/>
</dbReference>
<dbReference type="AlphaFoldDB" id="B2IV19"/>
<dbReference type="EnsemblBacteria" id="ACC84412">
    <property type="protein sequence ID" value="ACC84412"/>
    <property type="gene ID" value="Npun_R6124"/>
</dbReference>
<reference evidence="1 2" key="2">
    <citation type="journal article" date="2013" name="Plant Physiol.">
        <title>A Nostoc punctiforme Sugar Transporter Necessary to Establish a Cyanobacterium-Plant Symbiosis.</title>
        <authorList>
            <person name="Ekman M."/>
            <person name="Picossi S."/>
            <person name="Campbell E.L."/>
            <person name="Meeks J.C."/>
            <person name="Flores E."/>
        </authorList>
    </citation>
    <scope>NUCLEOTIDE SEQUENCE [LARGE SCALE GENOMIC DNA]</scope>
    <source>
        <strain evidence="2">ATCC 29133 / PCC 73102</strain>
    </source>
</reference>
<evidence type="ECO:0000313" key="1">
    <source>
        <dbReference type="EMBL" id="ACC84412.1"/>
    </source>
</evidence>
<protein>
    <submittedName>
        <fullName evidence="1">Uncharacterized protein</fullName>
    </submittedName>
</protein>
<sequence>MSEETQKLTPTEENLPPWIKLRLRQDEFYYGLLTTSGTVIGISRINEVTLMPDGSYWREVNLLVGTPPLSISNMPFLIAPSTYPTATINSSHIIAAFDLGHYHEN</sequence>
<dbReference type="KEGG" id="npu:Npun_R6124"/>
<dbReference type="EMBL" id="CP001037">
    <property type="protein sequence ID" value="ACC84412.1"/>
    <property type="molecule type" value="Genomic_DNA"/>
</dbReference>
<gene>
    <name evidence="1" type="ordered locus">Npun_R6124</name>
</gene>
<accession>B2IV19</accession>
<name>B2IV19_NOSP7</name>
<keyword evidence="2" id="KW-1185">Reference proteome</keyword>
<proteinExistence type="predicted"/>
<evidence type="ECO:0000313" key="2">
    <source>
        <dbReference type="Proteomes" id="UP000001191"/>
    </source>
</evidence>
<dbReference type="RefSeq" id="WP_012412353.1">
    <property type="nucleotide sequence ID" value="NC_010628.1"/>
</dbReference>
<dbReference type="HOGENOM" id="CLU_2233711_0_0_3"/>
<dbReference type="Proteomes" id="UP000001191">
    <property type="component" value="Chromosome"/>
</dbReference>
<organism evidence="1 2">
    <name type="scientific">Nostoc punctiforme (strain ATCC 29133 / PCC 73102)</name>
    <dbReference type="NCBI Taxonomy" id="63737"/>
    <lineage>
        <taxon>Bacteria</taxon>
        <taxon>Bacillati</taxon>
        <taxon>Cyanobacteriota</taxon>
        <taxon>Cyanophyceae</taxon>
        <taxon>Nostocales</taxon>
        <taxon>Nostocaceae</taxon>
        <taxon>Nostoc</taxon>
    </lineage>
</organism>